<feature type="region of interest" description="Disordered" evidence="1">
    <location>
        <begin position="20"/>
        <end position="50"/>
    </location>
</feature>
<evidence type="ECO:0000313" key="2">
    <source>
        <dbReference type="EMBL" id="JAC60769.1"/>
    </source>
</evidence>
<organism evidence="2">
    <name type="scientific">Tetraselmis sp. GSL018</name>
    <dbReference type="NCBI Taxonomy" id="582737"/>
    <lineage>
        <taxon>Eukaryota</taxon>
        <taxon>Viridiplantae</taxon>
        <taxon>Chlorophyta</taxon>
        <taxon>core chlorophytes</taxon>
        <taxon>Chlorodendrophyceae</taxon>
        <taxon>Chlorodendrales</taxon>
        <taxon>Chlorodendraceae</taxon>
        <taxon>Tetraselmis</taxon>
    </lineage>
</organism>
<dbReference type="EMBL" id="GBEZ01026441">
    <property type="protein sequence ID" value="JAC60769.1"/>
    <property type="molecule type" value="Transcribed_RNA"/>
</dbReference>
<reference evidence="2" key="1">
    <citation type="submission" date="2014-05" db="EMBL/GenBank/DDBJ databases">
        <title>The transcriptome of the halophilic microalga Tetraselmis sp. GSL018 isolated from the Great Salt Lake, Utah.</title>
        <authorList>
            <person name="Jinkerson R.E."/>
            <person name="D'Adamo S."/>
            <person name="Posewitz M.C."/>
        </authorList>
    </citation>
    <scope>NUCLEOTIDE SEQUENCE</scope>
    <source>
        <strain evidence="2">GSL018</strain>
    </source>
</reference>
<feature type="region of interest" description="Disordered" evidence="1">
    <location>
        <begin position="246"/>
        <end position="289"/>
    </location>
</feature>
<proteinExistence type="predicted"/>
<protein>
    <submittedName>
        <fullName evidence="2">Uncharacterized protein</fullName>
    </submittedName>
</protein>
<accession>A0A061QQQ7</accession>
<feature type="compositionally biased region" description="Polar residues" evidence="1">
    <location>
        <begin position="123"/>
        <end position="138"/>
    </location>
</feature>
<evidence type="ECO:0000256" key="1">
    <source>
        <dbReference type="SAM" id="MobiDB-lite"/>
    </source>
</evidence>
<feature type="compositionally biased region" description="Polar residues" evidence="1">
    <location>
        <begin position="263"/>
        <end position="278"/>
    </location>
</feature>
<feature type="non-terminal residue" evidence="2">
    <location>
        <position position="305"/>
    </location>
</feature>
<sequence>MPERSVHSFLAPGEIAFFPELQQRRSPSSSPAIGSPPFPMASLESSPLPGLQEFQVQSPVLWTPAPPEVPEEIPSIASPKLNMQNCEIPEAVDAQRGKQLCHRFFDTPRPPGLRDSALVAASVSQTSIPDPSKWSKQQPVGDDSPGVDKPVVGGNKLKERCPGARGGQGGRVAPLCLAGGEQRAAQLAELQDDWERLCRHEAGLPARECSTPRGREAHGPRDAGSASGSLSALLLSLKSKYGLGTPSECSVGQDAAHALRQSLRPQSNDDTSDSTFQSEADHLGTCAISQRGDESFASLDGFPGD</sequence>
<feature type="region of interest" description="Disordered" evidence="1">
    <location>
        <begin position="123"/>
        <end position="169"/>
    </location>
</feature>
<feature type="region of interest" description="Disordered" evidence="1">
    <location>
        <begin position="203"/>
        <end position="228"/>
    </location>
</feature>
<name>A0A061QQQ7_9CHLO</name>
<gene>
    <name evidence="2" type="ORF">TSPGSL018_28058</name>
</gene>
<dbReference type="AlphaFoldDB" id="A0A061QQQ7"/>